<dbReference type="EMBL" id="JARKHS020025969">
    <property type="protein sequence ID" value="KAK8766819.1"/>
    <property type="molecule type" value="Genomic_DNA"/>
</dbReference>
<organism evidence="3 4">
    <name type="scientific">Amblyomma americanum</name>
    <name type="common">Lone star tick</name>
    <dbReference type="NCBI Taxonomy" id="6943"/>
    <lineage>
        <taxon>Eukaryota</taxon>
        <taxon>Metazoa</taxon>
        <taxon>Ecdysozoa</taxon>
        <taxon>Arthropoda</taxon>
        <taxon>Chelicerata</taxon>
        <taxon>Arachnida</taxon>
        <taxon>Acari</taxon>
        <taxon>Parasitiformes</taxon>
        <taxon>Ixodida</taxon>
        <taxon>Ixodoidea</taxon>
        <taxon>Ixodidae</taxon>
        <taxon>Amblyomminae</taxon>
        <taxon>Amblyomma</taxon>
    </lineage>
</organism>
<evidence type="ECO:0000313" key="4">
    <source>
        <dbReference type="Proteomes" id="UP001321473"/>
    </source>
</evidence>
<evidence type="ECO:0000313" key="3">
    <source>
        <dbReference type="EMBL" id="KAK8766819.1"/>
    </source>
</evidence>
<keyword evidence="2" id="KW-1133">Transmembrane helix</keyword>
<gene>
    <name evidence="3" type="ORF">V5799_006400</name>
</gene>
<dbReference type="Proteomes" id="UP001321473">
    <property type="component" value="Unassembled WGS sequence"/>
</dbReference>
<keyword evidence="4" id="KW-1185">Reference proteome</keyword>
<keyword evidence="2" id="KW-0812">Transmembrane</keyword>
<accession>A0AAQ4DWH9</accession>
<comment type="caution">
    <text evidence="3">The sequence shown here is derived from an EMBL/GenBank/DDBJ whole genome shotgun (WGS) entry which is preliminary data.</text>
</comment>
<evidence type="ECO:0000256" key="1">
    <source>
        <dbReference type="SAM" id="MobiDB-lite"/>
    </source>
</evidence>
<dbReference type="AlphaFoldDB" id="A0AAQ4DWH9"/>
<evidence type="ECO:0000256" key="2">
    <source>
        <dbReference type="SAM" id="Phobius"/>
    </source>
</evidence>
<feature type="transmembrane region" description="Helical" evidence="2">
    <location>
        <begin position="38"/>
        <end position="59"/>
    </location>
</feature>
<sequence length="72" mass="7971">MTLRARTTRGALRNDDAGPSSNHVGALSEERPRRVLSLAVKVLIVAAVIIINLLIYANLQYFKMDASSFQEQ</sequence>
<reference evidence="3 4" key="1">
    <citation type="journal article" date="2023" name="Arcadia Sci">
        <title>De novo assembly of a long-read Amblyomma americanum tick genome.</title>
        <authorList>
            <person name="Chou S."/>
            <person name="Poskanzer K.E."/>
            <person name="Rollins M."/>
            <person name="Thuy-Boun P.S."/>
        </authorList>
    </citation>
    <scope>NUCLEOTIDE SEQUENCE [LARGE SCALE GENOMIC DNA]</scope>
    <source>
        <strain evidence="3">F_SG_1</strain>
        <tissue evidence="3">Salivary glands</tissue>
    </source>
</reference>
<name>A0AAQ4DWH9_AMBAM</name>
<feature type="compositionally biased region" description="Low complexity" evidence="1">
    <location>
        <begin position="1"/>
        <end position="11"/>
    </location>
</feature>
<protein>
    <submittedName>
        <fullName evidence="3">Uncharacterized protein</fullName>
    </submittedName>
</protein>
<proteinExistence type="predicted"/>
<keyword evidence="2" id="KW-0472">Membrane</keyword>
<feature type="region of interest" description="Disordered" evidence="1">
    <location>
        <begin position="1"/>
        <end position="30"/>
    </location>
</feature>